<feature type="compositionally biased region" description="Polar residues" evidence="1">
    <location>
        <begin position="28"/>
        <end position="43"/>
    </location>
</feature>
<dbReference type="AlphaFoldDB" id="A0A0M3JKG8"/>
<sequence length="43" mass="4564">MDESDGVLSDSEADNEQTQRERSEGAAQGSNFLCCNSSGCDGY</sequence>
<keyword evidence="3" id="KW-1185">Reference proteome</keyword>
<reference evidence="4" key="1">
    <citation type="submission" date="2017-02" db="UniProtKB">
        <authorList>
            <consortium name="WormBaseParasite"/>
        </authorList>
    </citation>
    <scope>IDENTIFICATION</scope>
</reference>
<accession>A0A0M3JKG8</accession>
<gene>
    <name evidence="2" type="ORF">ASIM_LOCUS7910</name>
</gene>
<evidence type="ECO:0000313" key="3">
    <source>
        <dbReference type="Proteomes" id="UP000267096"/>
    </source>
</evidence>
<dbReference type="WBParaSite" id="ASIM_0000814201-mRNA-1">
    <property type="protein sequence ID" value="ASIM_0000814201-mRNA-1"/>
    <property type="gene ID" value="ASIM_0000814201"/>
</dbReference>
<evidence type="ECO:0000313" key="2">
    <source>
        <dbReference type="EMBL" id="VDK30337.1"/>
    </source>
</evidence>
<name>A0A0M3JKG8_ANISI</name>
<dbReference type="EMBL" id="UYRR01020140">
    <property type="protein sequence ID" value="VDK30337.1"/>
    <property type="molecule type" value="Genomic_DNA"/>
</dbReference>
<evidence type="ECO:0000256" key="1">
    <source>
        <dbReference type="SAM" id="MobiDB-lite"/>
    </source>
</evidence>
<organism evidence="4">
    <name type="scientific">Anisakis simplex</name>
    <name type="common">Herring worm</name>
    <dbReference type="NCBI Taxonomy" id="6269"/>
    <lineage>
        <taxon>Eukaryota</taxon>
        <taxon>Metazoa</taxon>
        <taxon>Ecdysozoa</taxon>
        <taxon>Nematoda</taxon>
        <taxon>Chromadorea</taxon>
        <taxon>Rhabditida</taxon>
        <taxon>Spirurina</taxon>
        <taxon>Ascaridomorpha</taxon>
        <taxon>Ascaridoidea</taxon>
        <taxon>Anisakidae</taxon>
        <taxon>Anisakis</taxon>
        <taxon>Anisakis simplex complex</taxon>
    </lineage>
</organism>
<evidence type="ECO:0000313" key="4">
    <source>
        <dbReference type="WBParaSite" id="ASIM_0000814201-mRNA-1"/>
    </source>
</evidence>
<dbReference type="Proteomes" id="UP000267096">
    <property type="component" value="Unassembled WGS sequence"/>
</dbReference>
<feature type="compositionally biased region" description="Acidic residues" evidence="1">
    <location>
        <begin position="1"/>
        <end position="15"/>
    </location>
</feature>
<feature type="region of interest" description="Disordered" evidence="1">
    <location>
        <begin position="1"/>
        <end position="43"/>
    </location>
</feature>
<proteinExistence type="predicted"/>
<reference evidence="2 3" key="2">
    <citation type="submission" date="2018-11" db="EMBL/GenBank/DDBJ databases">
        <authorList>
            <consortium name="Pathogen Informatics"/>
        </authorList>
    </citation>
    <scope>NUCLEOTIDE SEQUENCE [LARGE SCALE GENOMIC DNA]</scope>
</reference>
<protein>
    <submittedName>
        <fullName evidence="2 4">Uncharacterized protein</fullName>
    </submittedName>
</protein>